<keyword evidence="3" id="KW-1185">Reference proteome</keyword>
<dbReference type="PROSITE" id="PS51257">
    <property type="entry name" value="PROKAR_LIPOPROTEIN"/>
    <property type="match status" value="1"/>
</dbReference>
<dbReference type="AlphaFoldDB" id="J3KZZ8"/>
<sequence>MGGKKKSGSGFWSGVASWLACLSSKAAAGSGSGSGGGAGDDAAGGMVRAAKHFSSAHKINFGIILHIGLSPINNSNSTLVAFSPIKHAKKCNGFPVKRKIKHVSTDPYVMGGKKKRSRDGFWSAVVASWFSRLRLRSKMRAAIRGGSGGRAAGYDAAGEMVRGTKHFSSAHKINFG</sequence>
<protein>
    <submittedName>
        <fullName evidence="2">Uncharacterized protein</fullName>
    </submittedName>
</protein>
<dbReference type="eggNOG" id="ENOG502R5ZT">
    <property type="taxonomic scope" value="Eukaryota"/>
</dbReference>
<accession>J3KZZ8</accession>
<reference evidence="2" key="1">
    <citation type="journal article" date="2013" name="Nat. Commun.">
        <title>Whole-genome sequencing of Oryza brachyantha reveals mechanisms underlying Oryza genome evolution.</title>
        <authorList>
            <person name="Chen J."/>
            <person name="Huang Q."/>
            <person name="Gao D."/>
            <person name="Wang J."/>
            <person name="Lang Y."/>
            <person name="Liu T."/>
            <person name="Li B."/>
            <person name="Bai Z."/>
            <person name="Luis Goicoechea J."/>
            <person name="Liang C."/>
            <person name="Chen C."/>
            <person name="Zhang W."/>
            <person name="Sun S."/>
            <person name="Liao Y."/>
            <person name="Zhang X."/>
            <person name="Yang L."/>
            <person name="Song C."/>
            <person name="Wang M."/>
            <person name="Shi J."/>
            <person name="Liu G."/>
            <person name="Liu J."/>
            <person name="Zhou H."/>
            <person name="Zhou W."/>
            <person name="Yu Q."/>
            <person name="An N."/>
            <person name="Chen Y."/>
            <person name="Cai Q."/>
            <person name="Wang B."/>
            <person name="Liu B."/>
            <person name="Min J."/>
            <person name="Huang Y."/>
            <person name="Wu H."/>
            <person name="Li Z."/>
            <person name="Zhang Y."/>
            <person name="Yin Y."/>
            <person name="Song W."/>
            <person name="Jiang J."/>
            <person name="Jackson S.A."/>
            <person name="Wing R.A."/>
            <person name="Wang J."/>
            <person name="Chen M."/>
        </authorList>
    </citation>
    <scope>NUCLEOTIDE SEQUENCE [LARGE SCALE GENOMIC DNA]</scope>
    <source>
        <strain evidence="2">cv. IRGC 101232</strain>
    </source>
</reference>
<feature type="signal peptide" evidence="1">
    <location>
        <begin position="1"/>
        <end position="28"/>
    </location>
</feature>
<dbReference type="EnsemblPlants" id="OB01G25540.1">
    <property type="protein sequence ID" value="OB01G25540.1"/>
    <property type="gene ID" value="OB01G25540"/>
</dbReference>
<dbReference type="Proteomes" id="UP000006038">
    <property type="component" value="Chromosome 1"/>
</dbReference>
<name>J3KZZ8_ORYBR</name>
<dbReference type="Gramene" id="OB01G25540.1">
    <property type="protein sequence ID" value="OB01G25540.1"/>
    <property type="gene ID" value="OB01G25540"/>
</dbReference>
<organism evidence="2">
    <name type="scientific">Oryza brachyantha</name>
    <name type="common">malo sina</name>
    <dbReference type="NCBI Taxonomy" id="4533"/>
    <lineage>
        <taxon>Eukaryota</taxon>
        <taxon>Viridiplantae</taxon>
        <taxon>Streptophyta</taxon>
        <taxon>Embryophyta</taxon>
        <taxon>Tracheophyta</taxon>
        <taxon>Spermatophyta</taxon>
        <taxon>Magnoliopsida</taxon>
        <taxon>Liliopsida</taxon>
        <taxon>Poales</taxon>
        <taxon>Poaceae</taxon>
        <taxon>BOP clade</taxon>
        <taxon>Oryzoideae</taxon>
        <taxon>Oryzeae</taxon>
        <taxon>Oryzinae</taxon>
        <taxon>Oryza</taxon>
    </lineage>
</organism>
<feature type="chain" id="PRO_5003773274" evidence="1">
    <location>
        <begin position="29"/>
        <end position="176"/>
    </location>
</feature>
<evidence type="ECO:0000313" key="3">
    <source>
        <dbReference type="Proteomes" id="UP000006038"/>
    </source>
</evidence>
<evidence type="ECO:0000313" key="2">
    <source>
        <dbReference type="EnsemblPlants" id="OB01G25540.1"/>
    </source>
</evidence>
<evidence type="ECO:0000256" key="1">
    <source>
        <dbReference type="SAM" id="SignalP"/>
    </source>
</evidence>
<reference evidence="2" key="2">
    <citation type="submission" date="2013-04" db="UniProtKB">
        <authorList>
            <consortium name="EnsemblPlants"/>
        </authorList>
    </citation>
    <scope>IDENTIFICATION</scope>
</reference>
<dbReference type="HOGENOM" id="CLU_130637_0_0_1"/>
<proteinExistence type="predicted"/>
<keyword evidence="1" id="KW-0732">Signal</keyword>